<dbReference type="EMBL" id="WHOA01000143">
    <property type="protein sequence ID" value="NOU73878.1"/>
    <property type="molecule type" value="Genomic_DNA"/>
</dbReference>
<protein>
    <recommendedName>
        <fullName evidence="1">DUF6036 domain-containing protein</fullName>
    </recommendedName>
</protein>
<dbReference type="Pfam" id="PF19502">
    <property type="entry name" value="DUF6036"/>
    <property type="match status" value="1"/>
</dbReference>
<dbReference type="RefSeq" id="WP_171645288.1">
    <property type="nucleotide sequence ID" value="NZ_WHOA01000143.1"/>
</dbReference>
<reference evidence="2 3" key="1">
    <citation type="submission" date="2019-10" db="EMBL/GenBank/DDBJ databases">
        <title>Description of Paenibacillus terrestris sp. nov.</title>
        <authorList>
            <person name="Carlier A."/>
            <person name="Qi S."/>
        </authorList>
    </citation>
    <scope>NUCLEOTIDE SEQUENCE [LARGE SCALE GENOMIC DNA]</scope>
    <source>
        <strain evidence="2 3">LMG 31458</strain>
    </source>
</reference>
<dbReference type="InterPro" id="IPR045792">
    <property type="entry name" value="DUF6036"/>
</dbReference>
<feature type="domain" description="DUF6036" evidence="1">
    <location>
        <begin position="37"/>
        <end position="149"/>
    </location>
</feature>
<proteinExistence type="predicted"/>
<evidence type="ECO:0000313" key="2">
    <source>
        <dbReference type="EMBL" id="NOU73878.1"/>
    </source>
</evidence>
<sequence length="194" mass="22595">MPNISEAKQAIYALKDKTKFERLIFSTAIFTELLLEHQIKPIIVGGLAVEIYSQSGYTTQDTDLVMDGYEIADEILKELDFQKIGKDWIHPVVGISIEIPSNFLTGDYNKVTELPLDENMKVYVIGIEDIILDRLRSAVHWKSGEDREWGYRLLLIYFEDIDFVYIEANFQHPSEKDEFEDWLAEARDEKNRIK</sequence>
<name>A0ABX1XZ75_9BACL</name>
<gene>
    <name evidence="2" type="ORF">GC098_21170</name>
</gene>
<keyword evidence="3" id="KW-1185">Reference proteome</keyword>
<comment type="caution">
    <text evidence="2">The sequence shown here is derived from an EMBL/GenBank/DDBJ whole genome shotgun (WGS) entry which is preliminary data.</text>
</comment>
<organism evidence="2 3">
    <name type="scientific">Paenibacillus phytorum</name>
    <dbReference type="NCBI Taxonomy" id="2654977"/>
    <lineage>
        <taxon>Bacteria</taxon>
        <taxon>Bacillati</taxon>
        <taxon>Bacillota</taxon>
        <taxon>Bacilli</taxon>
        <taxon>Bacillales</taxon>
        <taxon>Paenibacillaceae</taxon>
        <taxon>Paenibacillus</taxon>
    </lineage>
</organism>
<accession>A0ABX1XZ75</accession>
<evidence type="ECO:0000313" key="3">
    <source>
        <dbReference type="Proteomes" id="UP000616779"/>
    </source>
</evidence>
<evidence type="ECO:0000259" key="1">
    <source>
        <dbReference type="Pfam" id="PF19502"/>
    </source>
</evidence>
<dbReference type="Proteomes" id="UP000616779">
    <property type="component" value="Unassembled WGS sequence"/>
</dbReference>